<evidence type="ECO:0000256" key="7">
    <source>
        <dbReference type="ARBA" id="ARBA00023026"/>
    </source>
</evidence>
<dbReference type="Gene3D" id="3.10.50.10">
    <property type="match status" value="1"/>
</dbReference>
<dbReference type="PANTHER" id="PTHR47700:SF2">
    <property type="entry name" value="CHITINASE"/>
    <property type="match status" value="1"/>
</dbReference>
<dbReference type="Pfam" id="PF00187">
    <property type="entry name" value="Chitin_bind_1"/>
    <property type="match status" value="1"/>
</dbReference>
<feature type="domain" description="Chitin-binding type-1" evidence="14">
    <location>
        <begin position="63"/>
        <end position="101"/>
    </location>
</feature>
<feature type="domain" description="Chitin-binding type-1" evidence="14">
    <location>
        <begin position="102"/>
        <end position="145"/>
    </location>
</feature>
<dbReference type="InterPro" id="IPR001002">
    <property type="entry name" value="Chitin-bd_1"/>
</dbReference>
<keyword evidence="4 11" id="KW-0147">Chitin-binding</keyword>
<evidence type="ECO:0000313" key="17">
    <source>
        <dbReference type="Proteomes" id="UP000799538"/>
    </source>
</evidence>
<dbReference type="PANTHER" id="PTHR47700">
    <property type="entry name" value="V CHITINASE, PUTATIVE (AFU_ORTHOLOGUE AFUA_6G13720)-RELATED"/>
    <property type="match status" value="1"/>
</dbReference>
<dbReference type="GO" id="GO:0008061">
    <property type="term" value="F:chitin binding"/>
    <property type="evidence" value="ECO:0007669"/>
    <property type="project" value="UniProtKB-UniRule"/>
</dbReference>
<feature type="disulfide bond" evidence="11">
    <location>
        <begin position="121"/>
        <end position="135"/>
    </location>
</feature>
<dbReference type="InterPro" id="IPR017853">
    <property type="entry name" value="GH"/>
</dbReference>
<comment type="similarity">
    <text evidence="2">Belongs to the glycosyl hydrolase 18 family. Chitinase class V subfamily.</text>
</comment>
<dbReference type="InterPro" id="IPR011583">
    <property type="entry name" value="Chitinase_II/V-like_cat"/>
</dbReference>
<dbReference type="InterPro" id="IPR053214">
    <property type="entry name" value="LysM12-like"/>
</dbReference>
<feature type="disulfide bond" evidence="11">
    <location>
        <begin position="116"/>
        <end position="128"/>
    </location>
</feature>
<dbReference type="CDD" id="cd00035">
    <property type="entry name" value="ChtBD1"/>
    <property type="match status" value="1"/>
</dbReference>
<evidence type="ECO:0000256" key="2">
    <source>
        <dbReference type="ARBA" id="ARBA00008682"/>
    </source>
</evidence>
<keyword evidence="6" id="KW-0146">Chitin degradation</keyword>
<comment type="catalytic activity">
    <reaction evidence="1">
        <text>Random endo-hydrolysis of N-acetyl-beta-D-glucosaminide (1-&gt;4)-beta-linkages in chitin and chitodextrins.</text>
        <dbReference type="EC" id="3.2.1.14"/>
    </reaction>
</comment>
<dbReference type="InterPro" id="IPR001579">
    <property type="entry name" value="Glyco_hydro_18_chit_AS"/>
</dbReference>
<evidence type="ECO:0000313" key="16">
    <source>
        <dbReference type="EMBL" id="KAF2228099.1"/>
    </source>
</evidence>
<keyword evidence="11" id="KW-1015">Disulfide bond</keyword>
<feature type="domain" description="GH18" evidence="15">
    <location>
        <begin position="160"/>
        <end position="518"/>
    </location>
</feature>
<evidence type="ECO:0000256" key="12">
    <source>
        <dbReference type="RuleBase" id="RU000489"/>
    </source>
</evidence>
<feature type="chain" id="PRO_5025443916" description="chitinase" evidence="13">
    <location>
        <begin position="24"/>
        <end position="903"/>
    </location>
</feature>
<dbReference type="Gene3D" id="3.20.20.80">
    <property type="entry name" value="Glycosidases"/>
    <property type="match status" value="1"/>
</dbReference>
<evidence type="ECO:0000256" key="8">
    <source>
        <dbReference type="ARBA" id="ARBA00023277"/>
    </source>
</evidence>
<evidence type="ECO:0000256" key="5">
    <source>
        <dbReference type="ARBA" id="ARBA00022801"/>
    </source>
</evidence>
<feature type="disulfide bond" evidence="11">
    <location>
        <begin position="72"/>
        <end position="84"/>
    </location>
</feature>
<dbReference type="EMBL" id="ML992501">
    <property type="protein sequence ID" value="KAF2228099.1"/>
    <property type="molecule type" value="Genomic_DNA"/>
</dbReference>
<evidence type="ECO:0000256" key="3">
    <source>
        <dbReference type="ARBA" id="ARBA00012729"/>
    </source>
</evidence>
<evidence type="ECO:0000256" key="13">
    <source>
        <dbReference type="SAM" id="SignalP"/>
    </source>
</evidence>
<keyword evidence="17" id="KW-1185">Reference proteome</keyword>
<evidence type="ECO:0000259" key="15">
    <source>
        <dbReference type="PROSITE" id="PS51910"/>
    </source>
</evidence>
<accession>A0A6A6GR88</accession>
<dbReference type="SMART" id="SM00636">
    <property type="entry name" value="Glyco_18"/>
    <property type="match status" value="1"/>
</dbReference>
<feature type="signal peptide" evidence="13">
    <location>
        <begin position="1"/>
        <end position="23"/>
    </location>
</feature>
<gene>
    <name evidence="16" type="ORF">BDZ85DRAFT_11906</name>
</gene>
<evidence type="ECO:0000256" key="4">
    <source>
        <dbReference type="ARBA" id="ARBA00022669"/>
    </source>
</evidence>
<keyword evidence="7" id="KW-0843">Virulence</keyword>
<proteinExistence type="inferred from homology"/>
<dbReference type="InterPro" id="IPR018371">
    <property type="entry name" value="Chitin-binding_1_CS"/>
</dbReference>
<feature type="disulfide bond" evidence="11">
    <location>
        <begin position="95"/>
        <end position="99"/>
    </location>
</feature>
<evidence type="ECO:0000256" key="6">
    <source>
        <dbReference type="ARBA" id="ARBA00023024"/>
    </source>
</evidence>
<feature type="disulfide bond" evidence="11">
    <location>
        <begin position="139"/>
        <end position="143"/>
    </location>
</feature>
<keyword evidence="8" id="KW-0119">Carbohydrate metabolism</keyword>
<evidence type="ECO:0000256" key="9">
    <source>
        <dbReference type="ARBA" id="ARBA00023295"/>
    </source>
</evidence>
<dbReference type="PROSITE" id="PS00026">
    <property type="entry name" value="CHIT_BIND_I_1"/>
    <property type="match status" value="1"/>
</dbReference>
<dbReference type="GO" id="GO:0000272">
    <property type="term" value="P:polysaccharide catabolic process"/>
    <property type="evidence" value="ECO:0007669"/>
    <property type="project" value="UniProtKB-KW"/>
</dbReference>
<dbReference type="PROSITE" id="PS50941">
    <property type="entry name" value="CHIT_BIND_I_2"/>
    <property type="match status" value="2"/>
</dbReference>
<keyword evidence="9 12" id="KW-0326">Glycosidase</keyword>
<keyword evidence="5 12" id="KW-0378">Hydrolase</keyword>
<evidence type="ECO:0000256" key="1">
    <source>
        <dbReference type="ARBA" id="ARBA00000822"/>
    </source>
</evidence>
<dbReference type="EC" id="3.2.1.14" evidence="3"/>
<dbReference type="GO" id="GO:0006032">
    <property type="term" value="P:chitin catabolic process"/>
    <property type="evidence" value="ECO:0007669"/>
    <property type="project" value="UniProtKB-KW"/>
</dbReference>
<evidence type="ECO:0000256" key="11">
    <source>
        <dbReference type="PROSITE-ProRule" id="PRU00261"/>
    </source>
</evidence>
<evidence type="ECO:0000256" key="10">
    <source>
        <dbReference type="ARBA" id="ARBA00023326"/>
    </source>
</evidence>
<dbReference type="SUPFAM" id="SSF57016">
    <property type="entry name" value="Plant lectins/antimicrobial peptides"/>
    <property type="match status" value="2"/>
</dbReference>
<dbReference type="Gene3D" id="3.30.60.10">
    <property type="entry name" value="Endochitinase-like"/>
    <property type="match status" value="2"/>
</dbReference>
<reference evidence="17" key="1">
    <citation type="journal article" date="2020" name="Stud. Mycol.">
        <title>101 Dothideomycetes genomes: A test case for predicting lifestyles and emergence of pathogens.</title>
        <authorList>
            <person name="Haridas S."/>
            <person name="Albert R."/>
            <person name="Binder M."/>
            <person name="Bloem J."/>
            <person name="LaButti K."/>
            <person name="Salamov A."/>
            <person name="Andreopoulos B."/>
            <person name="Baker S."/>
            <person name="Barry K."/>
            <person name="Bills G."/>
            <person name="Bluhm B."/>
            <person name="Cannon C."/>
            <person name="Castanera R."/>
            <person name="Culley D."/>
            <person name="Daum C."/>
            <person name="Ezra D."/>
            <person name="Gonzalez J."/>
            <person name="Henrissat B."/>
            <person name="Kuo A."/>
            <person name="Liang C."/>
            <person name="Lipzen A."/>
            <person name="Lutzoni F."/>
            <person name="Magnuson J."/>
            <person name="Mondo S."/>
            <person name="Nolan M."/>
            <person name="Ohm R."/>
            <person name="Pangilinan J."/>
            <person name="Park H.-J."/>
            <person name="Ramirez L."/>
            <person name="Alfaro M."/>
            <person name="Sun H."/>
            <person name="Tritt A."/>
            <person name="Yoshinaga Y."/>
            <person name="Zwiers L.-H."/>
            <person name="Turgeon B."/>
            <person name="Goodwin S."/>
            <person name="Spatafora J."/>
            <person name="Crous P."/>
            <person name="Grigoriev I."/>
        </authorList>
    </citation>
    <scope>NUCLEOTIDE SEQUENCE [LARGE SCALE GENOMIC DNA]</scope>
    <source>
        <strain evidence="17">CECT 20119</strain>
    </source>
</reference>
<dbReference type="Proteomes" id="UP000799538">
    <property type="component" value="Unassembled WGS sequence"/>
</dbReference>
<sequence length="903" mass="98621">MAGGTRLIEVSVALLTVLLVVLSKYHGESFANQKTIKLQARGFERLSYESGLTDHSNLTRRQDYSCSADRPCSNGACCGSSGFCGYGQTYCGAGCQSNCDAFAECGVDSRPSGKTCPLNTCCSEFGFCGTTEDFCTGGCQSNCDLHPAPPGGSPKGQALRKVIGYYESWSDRLACHKMSPSDLPLNELTHINFAFAFISPETFELVPMDSQTPESLFRATVETKQINPYLSVWLSVGGWTFSDNGTVTQPLFGQIASTEANRRRFADNVVTFLNKYGFDGLDVDWEYPGAPDRGGNPEDVPNFVLMMGALRAAFNASPRALGLTFTVPASYWYLRWFDLPGLLKHSDWLNVMSYDLHGVWDRDNPIGNIVQGHTNLTGIKSAAELLWRNGVRPEQVVLGYGFYGRSFELSDPACSTPGCRFSGGARPGPCSATSGILMYYEIKAILEQVPNLKPIHDKEAAVKYLVFDENQWVSYDDAETFKQKMDWANNIGIGGSMIWASDTDDDDYTAMSGLIGKPVAHPDTSLEAIVKSPVASAQNLVGMTGQQCEMTTQCIFDDRPGCQSGWVEVGWDRAGCGNGRKPICCPADRAPGFCTWRGSGGDCNGQCHPGESTLFRSSWGGGFEAESSAEKKCSRGIKVFCCEASAWRVVTDGCYMSDCGGQCRSGDRELYQTRGLCNFYKSRAKCCPADTLLYDCTWRGTAPDCADAKCEKDEVAVDLESQGGSGRGCSWGRKKTSCCKVKYRGAPPLQCPITTCDLEPGLCNDDAKFQDLRKRQDSEKVGHHATGEGHLVDDEESYLADYEENDPTEDGHHRLEKRGSGRDFWVTLKSGKRILIRSLGYPDPEQYWNAARNGAGALAGWYVMNSQACGAPRVTFVPFQGMNERPPNGQVEHVGPVMDCPVG</sequence>
<dbReference type="SUPFAM" id="SSF54556">
    <property type="entry name" value="Chitinase insertion domain"/>
    <property type="match status" value="1"/>
</dbReference>
<dbReference type="PROSITE" id="PS51910">
    <property type="entry name" value="GH18_2"/>
    <property type="match status" value="1"/>
</dbReference>
<protein>
    <recommendedName>
        <fullName evidence="3">chitinase</fullName>
        <ecNumber evidence="3">3.2.1.14</ecNumber>
    </recommendedName>
</protein>
<dbReference type="SMART" id="SM00270">
    <property type="entry name" value="ChtBD1"/>
    <property type="match status" value="2"/>
</dbReference>
<dbReference type="InterPro" id="IPR029070">
    <property type="entry name" value="Chitinase_insertion_sf"/>
</dbReference>
<keyword evidence="10" id="KW-0624">Polysaccharide degradation</keyword>
<name>A0A6A6GR88_9PEZI</name>
<dbReference type="GO" id="GO:0008843">
    <property type="term" value="F:endochitinase activity"/>
    <property type="evidence" value="ECO:0007669"/>
    <property type="project" value="UniProtKB-EC"/>
</dbReference>
<feature type="disulfide bond" evidence="11">
    <location>
        <begin position="77"/>
        <end position="91"/>
    </location>
</feature>
<dbReference type="OrthoDB" id="73875at2759"/>
<dbReference type="InterPro" id="IPR036861">
    <property type="entry name" value="Endochitinase-like_sf"/>
</dbReference>
<evidence type="ECO:0000259" key="14">
    <source>
        <dbReference type="PROSITE" id="PS50941"/>
    </source>
</evidence>
<dbReference type="PROSITE" id="PS01095">
    <property type="entry name" value="GH18_1"/>
    <property type="match status" value="1"/>
</dbReference>
<dbReference type="Pfam" id="PF00704">
    <property type="entry name" value="Glyco_hydro_18"/>
    <property type="match status" value="1"/>
</dbReference>
<comment type="caution">
    <text evidence="11">Lacks conserved residue(s) required for the propagation of feature annotation.</text>
</comment>
<keyword evidence="13" id="KW-0732">Signal</keyword>
<organism evidence="16 17">
    <name type="scientific">Elsinoe ampelina</name>
    <dbReference type="NCBI Taxonomy" id="302913"/>
    <lineage>
        <taxon>Eukaryota</taxon>
        <taxon>Fungi</taxon>
        <taxon>Dikarya</taxon>
        <taxon>Ascomycota</taxon>
        <taxon>Pezizomycotina</taxon>
        <taxon>Dothideomycetes</taxon>
        <taxon>Dothideomycetidae</taxon>
        <taxon>Myriangiales</taxon>
        <taxon>Elsinoaceae</taxon>
        <taxon>Elsinoe</taxon>
    </lineage>
</organism>
<dbReference type="AlphaFoldDB" id="A0A6A6GR88"/>
<dbReference type="InterPro" id="IPR001223">
    <property type="entry name" value="Glyco_hydro18_cat"/>
</dbReference>
<dbReference type="SUPFAM" id="SSF51445">
    <property type="entry name" value="(Trans)glycosidases"/>
    <property type="match status" value="1"/>
</dbReference>